<name>A0A6G1F4K6_9ORYZ</name>
<dbReference type="OrthoDB" id="1738617at2759"/>
<dbReference type="AlphaFoldDB" id="A0A6G1F4K6"/>
<evidence type="ECO:0000313" key="1">
    <source>
        <dbReference type="EMBL" id="KAF0931830.1"/>
    </source>
</evidence>
<comment type="caution">
    <text evidence="1">The sequence shown here is derived from an EMBL/GenBank/DDBJ whole genome shotgun (WGS) entry which is preliminary data.</text>
</comment>
<gene>
    <name evidence="1" type="ORF">E2562_005793</name>
</gene>
<dbReference type="PANTHER" id="PTHR31480">
    <property type="entry name" value="BIFUNCTIONAL LYCOPENE CYCLASE/PHYTOENE SYNTHASE"/>
    <property type="match status" value="1"/>
</dbReference>
<evidence type="ECO:0000313" key="2">
    <source>
        <dbReference type="Proteomes" id="UP000479710"/>
    </source>
</evidence>
<organism evidence="1 2">
    <name type="scientific">Oryza meyeriana var. granulata</name>
    <dbReference type="NCBI Taxonomy" id="110450"/>
    <lineage>
        <taxon>Eukaryota</taxon>
        <taxon>Viridiplantae</taxon>
        <taxon>Streptophyta</taxon>
        <taxon>Embryophyta</taxon>
        <taxon>Tracheophyta</taxon>
        <taxon>Spermatophyta</taxon>
        <taxon>Magnoliopsida</taxon>
        <taxon>Liliopsida</taxon>
        <taxon>Poales</taxon>
        <taxon>Poaceae</taxon>
        <taxon>BOP clade</taxon>
        <taxon>Oryzoideae</taxon>
        <taxon>Oryzeae</taxon>
        <taxon>Oryzinae</taxon>
        <taxon>Oryza</taxon>
        <taxon>Oryza meyeriana</taxon>
    </lineage>
</organism>
<protein>
    <submittedName>
        <fullName evidence="1">Uncharacterized protein</fullName>
    </submittedName>
</protein>
<reference evidence="1 2" key="1">
    <citation type="submission" date="2019-11" db="EMBL/GenBank/DDBJ databases">
        <title>Whole genome sequence of Oryza granulata.</title>
        <authorList>
            <person name="Li W."/>
        </authorList>
    </citation>
    <scope>NUCLEOTIDE SEQUENCE [LARGE SCALE GENOMIC DNA]</scope>
    <source>
        <strain evidence="2">cv. Menghai</strain>
        <tissue evidence="1">Leaf</tissue>
    </source>
</reference>
<keyword evidence="2" id="KW-1185">Reference proteome</keyword>
<dbReference type="EMBL" id="SPHZ02000001">
    <property type="protein sequence ID" value="KAF0931830.1"/>
    <property type="molecule type" value="Genomic_DNA"/>
</dbReference>
<proteinExistence type="predicted"/>
<sequence length="129" mass="13818">MHRSKEAISFSFCLDPNLFQPKSPNPPLDGVHLPRWRLVALVSRRTAAEGAVYVVVLRQAALVEEATTRGEAPGASRLLAAEDACGGIGSCGLLGDAYDRCGEVCAEYAKTFYLATSPYKFGVLVGLQD</sequence>
<dbReference type="Proteomes" id="UP000479710">
    <property type="component" value="Unassembled WGS sequence"/>
</dbReference>
<accession>A0A6G1F4K6</accession>